<comment type="caution">
    <text evidence="4">The sequence shown here is derived from an EMBL/GenBank/DDBJ whole genome shotgun (WGS) entry which is preliminary data.</text>
</comment>
<dbReference type="PANTHER" id="PTHR37313:SF1">
    <property type="entry name" value="UPF0749 PROTEIN RV1823"/>
    <property type="match status" value="1"/>
</dbReference>
<evidence type="ECO:0000256" key="2">
    <source>
        <dbReference type="SAM" id="Coils"/>
    </source>
</evidence>
<comment type="similarity">
    <text evidence="1">Belongs to the UPF0749 family.</text>
</comment>
<evidence type="ECO:0000313" key="4">
    <source>
        <dbReference type="EMBL" id="MFD0704964.1"/>
    </source>
</evidence>
<keyword evidence="5" id="KW-1185">Reference proteome</keyword>
<keyword evidence="3" id="KW-0812">Transmembrane</keyword>
<evidence type="ECO:0000313" key="5">
    <source>
        <dbReference type="Proteomes" id="UP001597036"/>
    </source>
</evidence>
<accession>A0ABW2Y424</accession>
<protein>
    <submittedName>
        <fullName evidence="4">DUF881 domain-containing protein</fullName>
    </submittedName>
</protein>
<dbReference type="RefSeq" id="WP_377938668.1">
    <property type="nucleotide sequence ID" value="NZ_JBHTHQ010000021.1"/>
</dbReference>
<dbReference type="Pfam" id="PF05949">
    <property type="entry name" value="DUF881"/>
    <property type="match status" value="1"/>
</dbReference>
<evidence type="ECO:0000256" key="3">
    <source>
        <dbReference type="SAM" id="Phobius"/>
    </source>
</evidence>
<gene>
    <name evidence="4" type="ORF">ACFQY8_04290</name>
</gene>
<keyword evidence="3" id="KW-1133">Transmembrane helix</keyword>
<feature type="coiled-coil region" evidence="2">
    <location>
        <begin position="129"/>
        <end position="163"/>
    </location>
</feature>
<dbReference type="InterPro" id="IPR010273">
    <property type="entry name" value="DUF881"/>
</dbReference>
<feature type="transmembrane region" description="Helical" evidence="3">
    <location>
        <begin position="96"/>
        <end position="117"/>
    </location>
</feature>
<name>A0ABW2Y424_9BIFI</name>
<reference evidence="5" key="1">
    <citation type="journal article" date="2019" name="Int. J. Syst. Evol. Microbiol.">
        <title>The Global Catalogue of Microorganisms (GCM) 10K type strain sequencing project: providing services to taxonomists for standard genome sequencing and annotation.</title>
        <authorList>
            <consortium name="The Broad Institute Genomics Platform"/>
            <consortium name="The Broad Institute Genome Sequencing Center for Infectious Disease"/>
            <person name="Wu L."/>
            <person name="Ma J."/>
        </authorList>
    </citation>
    <scope>NUCLEOTIDE SEQUENCE [LARGE SCALE GENOMIC DNA]</scope>
    <source>
        <strain evidence="5">CCM 8604</strain>
    </source>
</reference>
<keyword evidence="3" id="KW-0472">Membrane</keyword>
<dbReference type="Gene3D" id="3.30.70.1880">
    <property type="entry name" value="Protein of unknown function DUF881"/>
    <property type="match status" value="1"/>
</dbReference>
<organism evidence="4 5">
    <name type="scientific">Alloscardovia venturai</name>
    <dbReference type="NCBI Taxonomy" id="1769421"/>
    <lineage>
        <taxon>Bacteria</taxon>
        <taxon>Bacillati</taxon>
        <taxon>Actinomycetota</taxon>
        <taxon>Actinomycetes</taxon>
        <taxon>Bifidobacteriales</taxon>
        <taxon>Bifidobacteriaceae</taxon>
        <taxon>Alloscardovia</taxon>
    </lineage>
</organism>
<evidence type="ECO:0000256" key="1">
    <source>
        <dbReference type="ARBA" id="ARBA00009108"/>
    </source>
</evidence>
<dbReference type="EMBL" id="JBHTHQ010000021">
    <property type="protein sequence ID" value="MFD0704964.1"/>
    <property type="molecule type" value="Genomic_DNA"/>
</dbReference>
<dbReference type="Proteomes" id="UP001597036">
    <property type="component" value="Unassembled WGS sequence"/>
</dbReference>
<sequence length="330" mass="35818">MSSEQHTSNTIPSIIPPESIKNTARVRSVFSADVRKLGKHRIDKDTSSLIHDVTDIKDRRRQSSSQLIDDLISRPIDPMFEDSTLTAMRISPSRRIVTQIISFLLCIIVGFTGTQVVRNLQGRSREKVRAALAAQVSDVAKNAKKLESDISQQRSSLTQLTNKSRKEAENLSSVYTTNIMNAQSKVAGDGITVTLRNPTISSSAQNTLQGRVTDGQSQTNVTDAQLQLIISYLWAGGAEAISVNDLRLGPQTSVRSAGGTVLVGVTGIQSPYIIKAIGHRDTLKGAITSNIDIKGLFTGRGIDFAVENSTNLQLPAASTVDTQYAKRKEN</sequence>
<proteinExistence type="inferred from homology"/>
<dbReference type="PANTHER" id="PTHR37313">
    <property type="entry name" value="UPF0749 PROTEIN RV1825"/>
    <property type="match status" value="1"/>
</dbReference>
<keyword evidence="2" id="KW-0175">Coiled coil</keyword>